<comment type="caution">
    <text evidence="3">The sequence shown here is derived from an EMBL/GenBank/DDBJ whole genome shotgun (WGS) entry which is preliminary data.</text>
</comment>
<dbReference type="InterPro" id="IPR050267">
    <property type="entry name" value="Anti-sigma-factor_SerPK"/>
</dbReference>
<dbReference type="SUPFAM" id="SSF55874">
    <property type="entry name" value="ATPase domain of HSP90 chaperone/DNA topoisomerase II/histidine kinase"/>
    <property type="match status" value="1"/>
</dbReference>
<feature type="domain" description="Histidine kinase/HSP90-like ATPase" evidence="2">
    <location>
        <begin position="24"/>
        <end position="122"/>
    </location>
</feature>
<dbReference type="InterPro" id="IPR036890">
    <property type="entry name" value="HATPase_C_sf"/>
</dbReference>
<keyword evidence="4" id="KW-1185">Reference proteome</keyword>
<gene>
    <name evidence="3" type="ORF">FHS22_005661</name>
</gene>
<evidence type="ECO:0000313" key="3">
    <source>
        <dbReference type="EMBL" id="MBB5966370.1"/>
    </source>
</evidence>
<evidence type="ECO:0000256" key="1">
    <source>
        <dbReference type="ARBA" id="ARBA00022527"/>
    </source>
</evidence>
<accession>A0A841D8U3</accession>
<evidence type="ECO:0000313" key="4">
    <source>
        <dbReference type="Proteomes" id="UP000562352"/>
    </source>
</evidence>
<keyword evidence="1" id="KW-0808">Transferase</keyword>
<protein>
    <submittedName>
        <fullName evidence="3">Anti-sigma regulatory factor (Ser/Thr protein kinase)</fullName>
    </submittedName>
</protein>
<dbReference type="Pfam" id="PF13581">
    <property type="entry name" value="HATPase_c_2"/>
    <property type="match status" value="1"/>
</dbReference>
<reference evidence="3 4" key="1">
    <citation type="submission" date="2020-08" db="EMBL/GenBank/DDBJ databases">
        <title>Genomic Encyclopedia of Type Strains, Phase III (KMG-III): the genomes of soil and plant-associated and newly described type strains.</title>
        <authorList>
            <person name="Whitman W."/>
        </authorList>
    </citation>
    <scope>NUCLEOTIDE SEQUENCE [LARGE SCALE GENOMIC DNA]</scope>
    <source>
        <strain evidence="3 4">CECT 3303</strain>
    </source>
</reference>
<keyword evidence="1" id="KW-0723">Serine/threonine-protein kinase</keyword>
<dbReference type="Gene3D" id="3.30.565.10">
    <property type="entry name" value="Histidine kinase-like ATPase, C-terminal domain"/>
    <property type="match status" value="1"/>
</dbReference>
<dbReference type="PANTHER" id="PTHR35526">
    <property type="entry name" value="ANTI-SIGMA-F FACTOR RSBW-RELATED"/>
    <property type="match status" value="1"/>
</dbReference>
<sequence>MDGADHGAYEIEHRLTEEMGSLLEARKAAGRALAACAYAGRHEDVILVVSELVTNALLHGAGAPVLRVIGTPSRVRVEVADAGARLPRPRDPGPFDGFGLNVVQRLSACWGVRRRRAGKAVWCELAARPDPAVL</sequence>
<proteinExistence type="predicted"/>
<dbReference type="PANTHER" id="PTHR35526:SF3">
    <property type="entry name" value="ANTI-SIGMA-F FACTOR RSBW"/>
    <property type="match status" value="1"/>
</dbReference>
<organism evidence="3 4">
    <name type="scientific">Planomonospora venezuelensis</name>
    <dbReference type="NCBI Taxonomy" id="1999"/>
    <lineage>
        <taxon>Bacteria</taxon>
        <taxon>Bacillati</taxon>
        <taxon>Actinomycetota</taxon>
        <taxon>Actinomycetes</taxon>
        <taxon>Streptosporangiales</taxon>
        <taxon>Streptosporangiaceae</taxon>
        <taxon>Planomonospora</taxon>
    </lineage>
</organism>
<dbReference type="AlphaFoldDB" id="A0A841D8U3"/>
<evidence type="ECO:0000259" key="2">
    <source>
        <dbReference type="Pfam" id="PF13581"/>
    </source>
</evidence>
<dbReference type="CDD" id="cd16936">
    <property type="entry name" value="HATPase_RsbW-like"/>
    <property type="match status" value="1"/>
</dbReference>
<dbReference type="Proteomes" id="UP000562352">
    <property type="component" value="Unassembled WGS sequence"/>
</dbReference>
<dbReference type="EMBL" id="JACHJJ010000023">
    <property type="protein sequence ID" value="MBB5966370.1"/>
    <property type="molecule type" value="Genomic_DNA"/>
</dbReference>
<dbReference type="RefSeq" id="WP_184946438.1">
    <property type="nucleotide sequence ID" value="NZ_BAAAWZ010000001.1"/>
</dbReference>
<keyword evidence="1" id="KW-0418">Kinase</keyword>
<dbReference type="InterPro" id="IPR003594">
    <property type="entry name" value="HATPase_dom"/>
</dbReference>
<name>A0A841D8U3_PLAVE</name>